<feature type="compositionally biased region" description="Acidic residues" evidence="1">
    <location>
        <begin position="145"/>
        <end position="157"/>
    </location>
</feature>
<dbReference type="EMBL" id="UYWX01024353">
    <property type="protein sequence ID" value="VDM36614.1"/>
    <property type="molecule type" value="Genomic_DNA"/>
</dbReference>
<dbReference type="WBParaSite" id="TTAC_0001149201-mRNA-1">
    <property type="protein sequence ID" value="TTAC_0001149201-mRNA-1"/>
    <property type="gene ID" value="TTAC_0001149201"/>
</dbReference>
<organism evidence="4">
    <name type="scientific">Hydatigena taeniaeformis</name>
    <name type="common">Feline tapeworm</name>
    <name type="synonym">Taenia taeniaeformis</name>
    <dbReference type="NCBI Taxonomy" id="6205"/>
    <lineage>
        <taxon>Eukaryota</taxon>
        <taxon>Metazoa</taxon>
        <taxon>Spiralia</taxon>
        <taxon>Lophotrochozoa</taxon>
        <taxon>Platyhelminthes</taxon>
        <taxon>Cestoda</taxon>
        <taxon>Eucestoda</taxon>
        <taxon>Cyclophyllidea</taxon>
        <taxon>Taeniidae</taxon>
        <taxon>Hydatigera</taxon>
    </lineage>
</organism>
<name>A0A0R3XD65_HYDTA</name>
<reference evidence="4" key="1">
    <citation type="submission" date="2017-02" db="UniProtKB">
        <authorList>
            <consortium name="WormBaseParasite"/>
        </authorList>
    </citation>
    <scope>IDENTIFICATION</scope>
</reference>
<proteinExistence type="predicted"/>
<gene>
    <name evidence="2" type="ORF">TTAC_LOCUS11475</name>
</gene>
<evidence type="ECO:0000313" key="3">
    <source>
        <dbReference type="Proteomes" id="UP000274429"/>
    </source>
</evidence>
<protein>
    <submittedName>
        <fullName evidence="2 4">Uncharacterized protein</fullName>
    </submittedName>
</protein>
<evidence type="ECO:0000313" key="2">
    <source>
        <dbReference type="EMBL" id="VDM36614.1"/>
    </source>
</evidence>
<keyword evidence="3" id="KW-1185">Reference proteome</keyword>
<dbReference type="AlphaFoldDB" id="A0A0R3XD65"/>
<reference evidence="2 3" key="2">
    <citation type="submission" date="2018-11" db="EMBL/GenBank/DDBJ databases">
        <authorList>
            <consortium name="Pathogen Informatics"/>
        </authorList>
    </citation>
    <scope>NUCLEOTIDE SEQUENCE [LARGE SCALE GENOMIC DNA]</scope>
</reference>
<accession>A0A0R3XD65</accession>
<evidence type="ECO:0000313" key="4">
    <source>
        <dbReference type="WBParaSite" id="TTAC_0001149201-mRNA-1"/>
    </source>
</evidence>
<sequence>MQFNLLINVSSDAEIKRVDWSGKTTMRTKVVFLFVAIKITKWQPYANGIEVPSILPMQADSSPTPEVKPNPFHSHHGLQKRNSLPTRVNVGFGRFVSTLERGEMESEHFALSKYSSSHCHMLQTYWIVLLYPAFLMLNLAKWEEWEEEEEEEEEETKEDAVFHKTASRP</sequence>
<feature type="region of interest" description="Disordered" evidence="1">
    <location>
        <begin position="145"/>
        <end position="169"/>
    </location>
</feature>
<dbReference type="Proteomes" id="UP000274429">
    <property type="component" value="Unassembled WGS sequence"/>
</dbReference>
<evidence type="ECO:0000256" key="1">
    <source>
        <dbReference type="SAM" id="MobiDB-lite"/>
    </source>
</evidence>
<feature type="region of interest" description="Disordered" evidence="1">
    <location>
        <begin position="60"/>
        <end position="79"/>
    </location>
</feature>